<evidence type="ECO:0000256" key="5">
    <source>
        <dbReference type="ARBA" id="ARBA00022553"/>
    </source>
</evidence>
<dbReference type="InterPro" id="IPR036736">
    <property type="entry name" value="ACP-like_sf"/>
</dbReference>
<dbReference type="InterPro" id="IPR049552">
    <property type="entry name" value="PKS_DH_N"/>
</dbReference>
<dbReference type="InterPro" id="IPR032821">
    <property type="entry name" value="PKS_assoc"/>
</dbReference>
<keyword evidence="7" id="KW-0276">Fatty acid metabolism</keyword>
<evidence type="ECO:0000256" key="3">
    <source>
        <dbReference type="ARBA" id="ARBA00005189"/>
    </source>
</evidence>
<dbReference type="SUPFAM" id="SSF47336">
    <property type="entry name" value="ACP-like"/>
    <property type="match status" value="2"/>
</dbReference>
<dbReference type="InterPro" id="IPR050091">
    <property type="entry name" value="PKS_NRPS_Biosynth_Enz"/>
</dbReference>
<dbReference type="InterPro" id="IPR049900">
    <property type="entry name" value="PKS_mFAS_DH"/>
</dbReference>
<dbReference type="Pfam" id="PF21089">
    <property type="entry name" value="PKS_DH_N"/>
    <property type="match status" value="1"/>
</dbReference>
<feature type="region of interest" description="N-terminal hotdog fold" evidence="12">
    <location>
        <begin position="1918"/>
        <end position="2039"/>
    </location>
</feature>
<dbReference type="InterPro" id="IPR018201">
    <property type="entry name" value="Ketoacyl_synth_AS"/>
</dbReference>
<dbReference type="SMART" id="SM00827">
    <property type="entry name" value="PKS_AT"/>
    <property type="match status" value="2"/>
</dbReference>
<evidence type="ECO:0000256" key="7">
    <source>
        <dbReference type="ARBA" id="ARBA00022832"/>
    </source>
</evidence>
<dbReference type="SMART" id="SM00825">
    <property type="entry name" value="PKS_KS"/>
    <property type="match status" value="2"/>
</dbReference>
<dbReference type="InterPro" id="IPR015083">
    <property type="entry name" value="NorB/c/GfsB-D-like_docking"/>
</dbReference>
<dbReference type="Pfam" id="PF16197">
    <property type="entry name" value="KAsynt_C_assoc"/>
    <property type="match status" value="2"/>
</dbReference>
<feature type="compositionally biased region" description="Low complexity" evidence="13">
    <location>
        <begin position="968"/>
        <end position="979"/>
    </location>
</feature>
<dbReference type="SMART" id="SM01294">
    <property type="entry name" value="PKS_PP_betabranch"/>
    <property type="match status" value="2"/>
</dbReference>
<reference evidence="17 18" key="1">
    <citation type="submission" date="2020-07" db="EMBL/GenBank/DDBJ databases">
        <authorList>
            <person name="Zhuang K."/>
            <person name="Ran Y."/>
        </authorList>
    </citation>
    <scope>NUCLEOTIDE SEQUENCE [LARGE SCALE GENOMIC DNA]</scope>
    <source>
        <strain evidence="17 18">WCH-YHL-001</strain>
    </source>
</reference>
<comment type="pathway">
    <text evidence="2">Antibiotic biosynthesis.</text>
</comment>
<keyword evidence="18" id="KW-1185">Reference proteome</keyword>
<feature type="domain" description="Carrier" evidence="14">
    <location>
        <begin position="2631"/>
        <end position="2706"/>
    </location>
</feature>
<dbReference type="SUPFAM" id="SSF52151">
    <property type="entry name" value="FabD/lysophospholipase-like"/>
    <property type="match status" value="2"/>
</dbReference>
<dbReference type="Gene3D" id="1.10.1200.10">
    <property type="entry name" value="ACP-like"/>
    <property type="match status" value="2"/>
</dbReference>
<feature type="domain" description="Carrier" evidence="14">
    <location>
        <begin position="895"/>
        <end position="970"/>
    </location>
</feature>
<evidence type="ECO:0000313" key="18">
    <source>
        <dbReference type="Proteomes" id="UP000515512"/>
    </source>
</evidence>
<sequence>MYDAIAVVGLSCRVPGVDSPSALWQLVCEGGSTVGEIPRARYGLLGAAYDVDEPIVGSFFSEPHAFDHEFFELPAAEAAIMDPHQRLMLELAWEAIEDARVKPSVLRGTRTGVYVGASSSDFAAVMARIEREAADPTMLTGLNRGIIANRVSFALGLNGPSFTVDSGQSSSLLAVHLAGESIRSGECDIALAGGVHLNLAHDSTTAMKYAGVLSPDGKCFTFDARANGIVRGEGGGFVMLKALDQALADGDHIYAVLPGSAVNNDGASPLLTEPAADSQASVIRDALRRAGVEPETIGLIELHGTGTRVGDPVEARALGAVFGPGRPAGQPVAVGSVKTNIGHCEGAAGILGLIKTVLAVEHGVLPPSINFENPNPAIDFERYGLAVQTRRAAWETRGGPRIAGVSSFGIGGTNCHVLVAEASPRAAVPEAGGEPELPCVPLLLSAKSMASLRGQAARLTSMLDECPDLSMSALAGSLVDTRETFAFRAAISSPTRDGVRAGLAEIAAGVPGEHSDIGRAVESPRGTVFVFPGQGGQWLGMGEALLAESPVFRAEIEDCDRAVRSRFGWSIAEVLRRADGAADPERISVVQPVLFAVMAGLARLWASWGVKPAAVVGHSQGEVAAAYIAGCLTLDDAMAVICVRSRLMETVETEGGMLSVQAPVETVRGVAADLVAGVSVAAANSPSAVVLSGDRQRLSAIAATLEAAGIRARWIAVSRASHSDHVAGLADPMLAELGGIAPTAGDIPMYSTVDPGWIPGDRLTAEYWYRNLREQVRFQQAVEDLVRSGYRHFLEVSPHPVLISSISETVTFRHERAGVTGTLARDQGDLGRLTASAVRFHLQGGQVDWPAGPLRNAPRHRVRLPSYAFQHQALWPSAAGLPDSSIPPAHDVSAQRVEDVLLSQISALVGAAKSPLVHLDAKFGDIGVSSAMSVELATRLNSILGTRVSSTVVFDYPTPAALAEHLRAGGPADGAAPDPSTQSLGTSMSSDKMLENLRWVTAELQKARRENRELESAAAEPVAIVGMGCRFPGGVGSPEELWDLVAGARDVIGDFPHDRGWDLDGLFDPDPEATGKSYTRSGGFLYDAADFDAGFFGISPRESLAMDPQQRLLLEVSWEALERAGIDPKSLRGSDTGVYTGLMAGYGYHSTGVGDVEGYRLTGGAASAGSGRVSYALGLEGPAVTVDTACSSSLVALHQAVAAVRSGECGLALVAGVTVMSTPAVFVEFSRQRGLSADGRCKSFAASADGTGWAEGVGVLVVERLSAAVRRGHRVLAVVRGSAVNQDGASNGFTAPNGPAQQRVIRQALANARLAASDVDVVEAHGTGTRLGDPIEAQALLATYGQDRGAGGPLLLGSLKSNIGHTQAAAGVAGVIKMVLAMRHGVAPKTLHIDAPTPHVDWSAGAVELLAEQRAWPETGRLRRAAVSSFGVSGTNAHVILEQAPAPDPVEAETSNPASGSVPWVLSARSREALAAQAHALSRFAAANPSADVAAVASALLRTRSRFEHRAVVIGTNLDELVSGVAAVADSRSAPGVVEGVAGNGKTVFVFPGQGAQWLGMGRELLDTAPVFAQAIGDCEQAFAPLVDWSLSQVLREAPGAPPLDRVDVVQPVLFAVMVSLARLWQSMGVEPAAVVGHSQGEIAAAHIAGGLSLQDAARVVVCRSRLVLRELAGGGGMATVSLPVDAVRARLADADPGLGVAAVNGPGSVVVSGAAGALDGFLRACESDGVQVRRIAVDYASHSPMVEVLRETLLSELADIAPRSANIPFYSTVTAAQADTKDLDAAYWYANLRETVRLEQTTRLLLETGHSVFIEVSPHPVLTIGLQGTCEEAGDRGAEAVIVGSLRRDHGTLTDFSAALARVFVSGGAVEWSRTLPERGAHSVDLPTYAFQRQRYWLEPDIAGGDVTGFGLDDAAHPLLSAVVELPEHDGWVFTGRLSLRTHPWLADHTVAGVALLPGTAFVELAVRAAGEIGCGGVRELTLLSPLVLPEHGAVSLQVRVSAADETGAHTISIMSRDESGTRVLHGQGTLATVPVTSEPAVPWPPADATAIDLDGVYDRLSDLGYGYGPVFRGLRAAFRRGAEVFVDAVLPEPAPAGEYGIHPALLDVVLHAVFLGEFAEGLVLPFAWSGVSLRQAGAGAVRARIASTGPGAVSVEVVDTAGRPVFAAESLTMRAMSAQELSSANRDGLFRVEWSPVAAEPLPVSTGSWAELDPERTMPDIVVLDCGAGAADAVRDLLAEVLSAVRQWLSQDRYRSSTLLVRTRGAVALAGEDLTSPAGAAVWGLVRSAQAEDPGRIVLADAEGEFDAAAVLASGEPQVVVRAGTLHAARLRRVTASARSSTALSAADTVVITGGTGTVGALLARHLIVEHGVRQLVLTSRRGPEAPGARELVAELTELGASVTVVAADLADRAAVGELFAHIGIDRTLAVIHAAGVLDDGVIGSLTPQRLDTVLAPKVDAALHLHEATLGRPVSAFVLFSSAAGVFGTPGQANYAAANAFLDAFAVYRRGIGLPAQSLAWGLWAQSSGMTGHLGTADAARLARGGLAPMSSEQALELFDLALAEGGANTLTARLDLGALRAQADSAGVPALLRSLISTGGTRVSRSAGPVEADVAQRLAGLPESEQRQVISALVRQQIAAVLGHSDVATVDGEQNFRDLGFDSLTAVEVRNRLKIVTGLTLSATLLFDYPTPAALAEHLRVAVLAKADTQGVDGALREMERYFDAAPTDESARTMVKRLEDLLLRYRDATTDSTAAVGEMDVESASEDELLEFINTELRNVHE</sequence>
<dbReference type="Gene3D" id="3.30.70.3290">
    <property type="match status" value="2"/>
</dbReference>
<dbReference type="InterPro" id="IPR016036">
    <property type="entry name" value="Malonyl_transacylase_ACP-bd"/>
</dbReference>
<dbReference type="SMART" id="SM00822">
    <property type="entry name" value="PKS_KR"/>
    <property type="match status" value="1"/>
</dbReference>
<dbReference type="Gene3D" id="3.40.366.10">
    <property type="entry name" value="Malonyl-Coenzyme A Acyl Carrier Protein, domain 2"/>
    <property type="match status" value="2"/>
</dbReference>
<evidence type="ECO:0000259" key="15">
    <source>
        <dbReference type="PROSITE" id="PS52004"/>
    </source>
</evidence>
<dbReference type="Pfam" id="PF00550">
    <property type="entry name" value="PP-binding"/>
    <property type="match status" value="2"/>
</dbReference>
<dbReference type="GO" id="GO:0071770">
    <property type="term" value="P:DIM/DIP cell wall layer assembly"/>
    <property type="evidence" value="ECO:0007669"/>
    <property type="project" value="TreeGrafter"/>
</dbReference>
<evidence type="ECO:0000259" key="14">
    <source>
        <dbReference type="PROSITE" id="PS50075"/>
    </source>
</evidence>
<dbReference type="GO" id="GO:0006633">
    <property type="term" value="P:fatty acid biosynthetic process"/>
    <property type="evidence" value="ECO:0007669"/>
    <property type="project" value="InterPro"/>
</dbReference>
<dbReference type="FunFam" id="3.40.47.10:FF:000019">
    <property type="entry name" value="Polyketide synthase type I"/>
    <property type="match status" value="1"/>
</dbReference>
<dbReference type="Gene3D" id="3.40.50.720">
    <property type="entry name" value="NAD(P)-binding Rossmann-like Domain"/>
    <property type="match status" value="1"/>
</dbReference>
<dbReference type="Pfam" id="PF00109">
    <property type="entry name" value="ketoacyl-synt"/>
    <property type="match status" value="2"/>
</dbReference>
<evidence type="ECO:0000256" key="9">
    <source>
        <dbReference type="ARBA" id="ARBA00023194"/>
    </source>
</evidence>
<dbReference type="KEGG" id="nhu:H0264_22075"/>
<keyword evidence="11" id="KW-0012">Acyltransferase</keyword>
<feature type="domain" description="Ketosynthase family 3 (KS3)" evidence="15">
    <location>
        <begin position="2"/>
        <end position="421"/>
    </location>
</feature>
<feature type="active site" description="Proton acceptor; for dehydratase activity" evidence="12">
    <location>
        <position position="1950"/>
    </location>
</feature>
<feature type="region of interest" description="C-terminal hotdog fold" evidence="12">
    <location>
        <begin position="2050"/>
        <end position="2184"/>
    </location>
</feature>
<dbReference type="GO" id="GO:0005886">
    <property type="term" value="C:plasma membrane"/>
    <property type="evidence" value="ECO:0007669"/>
    <property type="project" value="TreeGrafter"/>
</dbReference>
<feature type="active site" description="Proton donor; for dehydratase activity" evidence="12">
    <location>
        <position position="2109"/>
    </location>
</feature>
<dbReference type="InterPro" id="IPR013968">
    <property type="entry name" value="PKS_KR"/>
</dbReference>
<dbReference type="SUPFAM" id="SSF51735">
    <property type="entry name" value="NAD(P)-binding Rossmann-fold domains"/>
    <property type="match status" value="2"/>
</dbReference>
<dbReference type="InterPro" id="IPR009081">
    <property type="entry name" value="PP-bd_ACP"/>
</dbReference>
<proteinExistence type="predicted"/>
<evidence type="ECO:0000256" key="10">
    <source>
        <dbReference type="ARBA" id="ARBA00023268"/>
    </source>
</evidence>
<dbReference type="CDD" id="cd08956">
    <property type="entry name" value="KR_3_FAS_SDR_x"/>
    <property type="match status" value="1"/>
</dbReference>
<keyword evidence="4" id="KW-0596">Phosphopantetheine</keyword>
<keyword evidence="6" id="KW-0808">Transferase</keyword>
<dbReference type="InterPro" id="IPR055123">
    <property type="entry name" value="SpnB-like_Rossmann"/>
</dbReference>
<dbReference type="InterPro" id="IPR014031">
    <property type="entry name" value="Ketoacyl_synth_C"/>
</dbReference>
<keyword evidence="10" id="KW-0511">Multifunctional enzyme</keyword>
<comment type="pathway">
    <text evidence="3">Lipid metabolism.</text>
</comment>
<dbReference type="InterPro" id="IPR042104">
    <property type="entry name" value="PKS_dehydratase_sf"/>
</dbReference>
<dbReference type="SMART" id="SM00826">
    <property type="entry name" value="PKS_DH"/>
    <property type="match status" value="1"/>
</dbReference>
<dbReference type="SUPFAM" id="SSF55048">
    <property type="entry name" value="Probable ACP-binding domain of malonyl-CoA ACP transacylase"/>
    <property type="match status" value="2"/>
</dbReference>
<accession>A0A7D6YZ89</accession>
<dbReference type="InterPro" id="IPR020841">
    <property type="entry name" value="PKS_Beta-ketoAc_synthase_dom"/>
</dbReference>
<dbReference type="InterPro" id="IPR020806">
    <property type="entry name" value="PKS_PP-bd"/>
</dbReference>
<dbReference type="EMBL" id="CP059399">
    <property type="protein sequence ID" value="QLY28086.1"/>
    <property type="molecule type" value="Genomic_DNA"/>
</dbReference>
<evidence type="ECO:0000256" key="1">
    <source>
        <dbReference type="ARBA" id="ARBA00001957"/>
    </source>
</evidence>
<evidence type="ECO:0000313" key="17">
    <source>
        <dbReference type="EMBL" id="QLY28086.1"/>
    </source>
</evidence>
<evidence type="ECO:0000256" key="8">
    <source>
        <dbReference type="ARBA" id="ARBA00023098"/>
    </source>
</evidence>
<dbReference type="GO" id="GO:0033068">
    <property type="term" value="P:macrolide biosynthetic process"/>
    <property type="evidence" value="ECO:0007669"/>
    <property type="project" value="UniProtKB-ARBA"/>
</dbReference>
<dbReference type="Pfam" id="PF08990">
    <property type="entry name" value="Docking"/>
    <property type="match status" value="1"/>
</dbReference>
<name>A0A7D6YZ89_9NOCA</name>
<feature type="region of interest" description="Disordered" evidence="13">
    <location>
        <begin position="968"/>
        <end position="987"/>
    </location>
</feature>
<dbReference type="InterPro" id="IPR049551">
    <property type="entry name" value="PKS_DH_C"/>
</dbReference>
<evidence type="ECO:0000259" key="16">
    <source>
        <dbReference type="PROSITE" id="PS52019"/>
    </source>
</evidence>
<dbReference type="InterPro" id="IPR016035">
    <property type="entry name" value="Acyl_Trfase/lysoPLipase"/>
</dbReference>
<keyword evidence="5" id="KW-0597">Phosphoprotein</keyword>
<dbReference type="PROSITE" id="PS00012">
    <property type="entry name" value="PHOSPHOPANTETHEINE"/>
    <property type="match status" value="1"/>
</dbReference>
<evidence type="ECO:0000256" key="4">
    <source>
        <dbReference type="ARBA" id="ARBA00022450"/>
    </source>
</evidence>
<dbReference type="InterPro" id="IPR036291">
    <property type="entry name" value="NAD(P)-bd_dom_sf"/>
</dbReference>
<dbReference type="InterPro" id="IPR006162">
    <property type="entry name" value="Ppantetheine_attach_site"/>
</dbReference>
<dbReference type="Pfam" id="PF22953">
    <property type="entry name" value="SpnB_Rossmann"/>
    <property type="match status" value="1"/>
</dbReference>
<dbReference type="Proteomes" id="UP000515512">
    <property type="component" value="Chromosome"/>
</dbReference>
<keyword evidence="8" id="KW-0443">Lipid metabolism</keyword>
<dbReference type="InterPro" id="IPR014043">
    <property type="entry name" value="Acyl_transferase_dom"/>
</dbReference>
<dbReference type="GO" id="GO:0031177">
    <property type="term" value="F:phosphopantetheine binding"/>
    <property type="evidence" value="ECO:0007669"/>
    <property type="project" value="InterPro"/>
</dbReference>
<dbReference type="FunFam" id="3.40.366.10:FF:000002">
    <property type="entry name" value="Probable polyketide synthase 2"/>
    <property type="match status" value="2"/>
</dbReference>
<dbReference type="PROSITE" id="PS00606">
    <property type="entry name" value="KS3_1"/>
    <property type="match status" value="1"/>
</dbReference>
<comment type="cofactor">
    <cofactor evidence="1">
        <name>pantetheine 4'-phosphate</name>
        <dbReference type="ChEBI" id="CHEBI:47942"/>
    </cofactor>
</comment>
<gene>
    <name evidence="17" type="ORF">H0264_22075</name>
</gene>
<dbReference type="PANTHER" id="PTHR43775">
    <property type="entry name" value="FATTY ACID SYNTHASE"/>
    <property type="match status" value="1"/>
</dbReference>
<dbReference type="CDD" id="cd00833">
    <property type="entry name" value="PKS"/>
    <property type="match status" value="2"/>
</dbReference>
<dbReference type="Pfam" id="PF02801">
    <property type="entry name" value="Ketoacyl-synt_C"/>
    <property type="match status" value="2"/>
</dbReference>
<dbReference type="Pfam" id="PF00698">
    <property type="entry name" value="Acyl_transf_1"/>
    <property type="match status" value="2"/>
</dbReference>
<evidence type="ECO:0000256" key="6">
    <source>
        <dbReference type="ARBA" id="ARBA00022679"/>
    </source>
</evidence>
<dbReference type="PROSITE" id="PS50075">
    <property type="entry name" value="CARRIER"/>
    <property type="match status" value="2"/>
</dbReference>
<dbReference type="SUPFAM" id="SSF53901">
    <property type="entry name" value="Thiolase-like"/>
    <property type="match status" value="2"/>
</dbReference>
<dbReference type="Gene3D" id="3.10.129.110">
    <property type="entry name" value="Polyketide synthase dehydratase"/>
    <property type="match status" value="1"/>
</dbReference>
<dbReference type="InterPro" id="IPR020807">
    <property type="entry name" value="PKS_DH"/>
</dbReference>
<dbReference type="PANTHER" id="PTHR43775:SF51">
    <property type="entry name" value="INACTIVE PHENOLPHTHIOCEROL SYNTHESIS POLYKETIDE SYNTHASE TYPE I PKS1-RELATED"/>
    <property type="match status" value="1"/>
</dbReference>
<evidence type="ECO:0000256" key="12">
    <source>
        <dbReference type="PROSITE-ProRule" id="PRU01363"/>
    </source>
</evidence>
<dbReference type="PROSITE" id="PS52019">
    <property type="entry name" value="PKS_MFAS_DH"/>
    <property type="match status" value="1"/>
</dbReference>
<evidence type="ECO:0000256" key="11">
    <source>
        <dbReference type="ARBA" id="ARBA00023315"/>
    </source>
</evidence>
<dbReference type="SMART" id="SM00823">
    <property type="entry name" value="PKS_PP"/>
    <property type="match status" value="2"/>
</dbReference>
<feature type="domain" description="PKS/mFAS DH" evidence="16">
    <location>
        <begin position="1918"/>
        <end position="2184"/>
    </location>
</feature>
<protein>
    <submittedName>
        <fullName evidence="17">SDR family NAD(P)-dependent oxidoreductase</fullName>
    </submittedName>
</protein>
<dbReference type="InterPro" id="IPR057326">
    <property type="entry name" value="KR_dom"/>
</dbReference>
<dbReference type="GO" id="GO:0005737">
    <property type="term" value="C:cytoplasm"/>
    <property type="evidence" value="ECO:0007669"/>
    <property type="project" value="TreeGrafter"/>
</dbReference>
<dbReference type="Pfam" id="PF14765">
    <property type="entry name" value="PS-DH"/>
    <property type="match status" value="1"/>
</dbReference>
<dbReference type="GO" id="GO:0004315">
    <property type="term" value="F:3-oxoacyl-[acyl-carrier-protein] synthase activity"/>
    <property type="evidence" value="ECO:0007669"/>
    <property type="project" value="InterPro"/>
</dbReference>
<dbReference type="FunFam" id="1.10.1200.10:FF:000007">
    <property type="entry name" value="Probable polyketide synthase pks17"/>
    <property type="match status" value="1"/>
</dbReference>
<dbReference type="PROSITE" id="PS52004">
    <property type="entry name" value="KS3_2"/>
    <property type="match status" value="2"/>
</dbReference>
<dbReference type="Pfam" id="PF08659">
    <property type="entry name" value="KR"/>
    <property type="match status" value="1"/>
</dbReference>
<keyword evidence="9" id="KW-0045">Antibiotic biosynthesis</keyword>
<dbReference type="InterPro" id="IPR001227">
    <property type="entry name" value="Ac_transferase_dom_sf"/>
</dbReference>
<evidence type="ECO:0000256" key="2">
    <source>
        <dbReference type="ARBA" id="ARBA00004792"/>
    </source>
</evidence>
<dbReference type="InterPro" id="IPR014030">
    <property type="entry name" value="Ketoacyl_synth_N"/>
</dbReference>
<organism evidence="17 18">
    <name type="scientific">Nocardia huaxiensis</name>
    <dbReference type="NCBI Taxonomy" id="2755382"/>
    <lineage>
        <taxon>Bacteria</taxon>
        <taxon>Bacillati</taxon>
        <taxon>Actinomycetota</taxon>
        <taxon>Actinomycetes</taxon>
        <taxon>Mycobacteriales</taxon>
        <taxon>Nocardiaceae</taxon>
        <taxon>Nocardia</taxon>
    </lineage>
</organism>
<evidence type="ECO:0000256" key="13">
    <source>
        <dbReference type="SAM" id="MobiDB-lite"/>
    </source>
</evidence>
<dbReference type="InterPro" id="IPR016039">
    <property type="entry name" value="Thiolase-like"/>
</dbReference>
<dbReference type="Gene3D" id="3.40.47.10">
    <property type="match status" value="2"/>
</dbReference>
<feature type="domain" description="Ketosynthase family 3 (KS3)" evidence="15">
    <location>
        <begin position="1019"/>
        <end position="1443"/>
    </location>
</feature>
<dbReference type="GO" id="GO:0004312">
    <property type="term" value="F:fatty acid synthase activity"/>
    <property type="evidence" value="ECO:0007669"/>
    <property type="project" value="TreeGrafter"/>
</dbReference>